<keyword evidence="3" id="KW-1185">Reference proteome</keyword>
<organism evidence="2 3">
    <name type="scientific">Daldinia eschscholtzii</name>
    <dbReference type="NCBI Taxonomy" id="292717"/>
    <lineage>
        <taxon>Eukaryota</taxon>
        <taxon>Fungi</taxon>
        <taxon>Dikarya</taxon>
        <taxon>Ascomycota</taxon>
        <taxon>Pezizomycotina</taxon>
        <taxon>Sordariomycetes</taxon>
        <taxon>Xylariomycetidae</taxon>
        <taxon>Xylariales</taxon>
        <taxon>Hypoxylaceae</taxon>
        <taxon>Daldinia</taxon>
    </lineage>
</organism>
<feature type="region of interest" description="Disordered" evidence="1">
    <location>
        <begin position="225"/>
        <end position="245"/>
    </location>
</feature>
<feature type="region of interest" description="Disordered" evidence="1">
    <location>
        <begin position="47"/>
        <end position="69"/>
    </location>
</feature>
<feature type="compositionally biased region" description="Basic residues" evidence="1">
    <location>
        <begin position="53"/>
        <end position="69"/>
    </location>
</feature>
<evidence type="ECO:0000313" key="3">
    <source>
        <dbReference type="Proteomes" id="UP001369815"/>
    </source>
</evidence>
<dbReference type="AlphaFoldDB" id="A0AAX6MNE7"/>
<accession>A0AAX6MNE7</accession>
<evidence type="ECO:0000313" key="2">
    <source>
        <dbReference type="EMBL" id="KAK6954190.1"/>
    </source>
</evidence>
<feature type="region of interest" description="Disordered" evidence="1">
    <location>
        <begin position="387"/>
        <end position="428"/>
    </location>
</feature>
<feature type="region of interest" description="Disordered" evidence="1">
    <location>
        <begin position="132"/>
        <end position="159"/>
    </location>
</feature>
<feature type="compositionally biased region" description="Basic residues" evidence="1">
    <location>
        <begin position="756"/>
        <end position="765"/>
    </location>
</feature>
<protein>
    <submittedName>
        <fullName evidence="2">Uncharacterized protein</fullName>
    </submittedName>
</protein>
<feature type="compositionally biased region" description="Pro residues" evidence="1">
    <location>
        <begin position="667"/>
        <end position="685"/>
    </location>
</feature>
<name>A0AAX6MNE7_9PEZI</name>
<gene>
    <name evidence="2" type="ORF">Daesc_004155</name>
</gene>
<dbReference type="Proteomes" id="UP001369815">
    <property type="component" value="Unassembled WGS sequence"/>
</dbReference>
<reference evidence="2 3" key="1">
    <citation type="journal article" date="2024" name="Front Chem Biol">
        <title>Unveiling the potential of Daldinia eschscholtzii MFLUCC 19-0629 through bioactivity and bioinformatics studies for enhanced sustainable agriculture production.</title>
        <authorList>
            <person name="Brooks S."/>
            <person name="Weaver J.A."/>
            <person name="Klomchit A."/>
            <person name="Alharthi S.A."/>
            <person name="Onlamun T."/>
            <person name="Nurani R."/>
            <person name="Vong T.K."/>
            <person name="Alberti F."/>
            <person name="Greco C."/>
        </authorList>
    </citation>
    <scope>NUCLEOTIDE SEQUENCE [LARGE SCALE GENOMIC DNA]</scope>
    <source>
        <strain evidence="2">MFLUCC 19-0629</strain>
    </source>
</reference>
<feature type="compositionally biased region" description="Low complexity" evidence="1">
    <location>
        <begin position="644"/>
        <end position="666"/>
    </location>
</feature>
<feature type="compositionally biased region" description="Low complexity" evidence="1">
    <location>
        <begin position="146"/>
        <end position="155"/>
    </location>
</feature>
<feature type="compositionally biased region" description="Low complexity" evidence="1">
    <location>
        <begin position="715"/>
        <end position="725"/>
    </location>
</feature>
<feature type="region of interest" description="Disordered" evidence="1">
    <location>
        <begin position="594"/>
        <end position="614"/>
    </location>
</feature>
<dbReference type="EMBL" id="JBANMG010000004">
    <property type="protein sequence ID" value="KAK6954190.1"/>
    <property type="molecule type" value="Genomic_DNA"/>
</dbReference>
<evidence type="ECO:0000256" key="1">
    <source>
        <dbReference type="SAM" id="MobiDB-lite"/>
    </source>
</evidence>
<comment type="caution">
    <text evidence="2">The sequence shown here is derived from an EMBL/GenBank/DDBJ whole genome shotgun (WGS) entry which is preliminary data.</text>
</comment>
<feature type="region of interest" description="Disordered" evidence="1">
    <location>
        <begin position="644"/>
        <end position="779"/>
    </location>
</feature>
<proteinExistence type="predicted"/>
<feature type="compositionally biased region" description="Low complexity" evidence="1">
    <location>
        <begin position="686"/>
        <end position="698"/>
    </location>
</feature>
<sequence>MPTTEGISTRRGDSKKSSELRYLRNELNRLKTYLAVHEYDLGLPEQKTENVSRRARKKTQRAKRERQRGRIAQYVRERTGRRSGLPYGAREEIGSRIDRKLASYRNRIKKTSIQLVMAAAAGDQYREEKLATREDGAFDSDESDVSDSSGSYVGDSDTDITDFSGSEIDLASTGLPAAMMAQIESLPGPGDWADKLTQPVIAKYARKGPPKAYAELYPPQYIKEEEEEDLRLPHKPASPQPDRYDTKQWKDINIKDNLDTIKPDPRYIRTDKFPGETGLMTWELQEKTYPTLDSILEMGEEYGRWDPGYLDLEKPDPRLWDPDKKEQNENKPAAVRLPLEANITTKVSLERIRAGFERAEMNTDYTPYSQIPAILPEKLSDEVMMRGPLPTPPRLPLKGPSGRVIAPESKTNTPAQPVHPDPYLKTSQDSKDLPTALLAQYHYPVDSPATSTFKLKDRSSAPDVVKPASEYKPIPVHKPIPAPKADEERYMGLTAAEYYERFRNLTPAVDVHLPAPPQETQVKREEVPEQRQPAYQNQKQEKYEQLLPDIDIVAPPPPSSATLPMPTPFDLPLLPFQDPQTPASLLTPFDLPFTATQQPLTPAPRPPPSASASAFGTNDPWWHYTNSDVDTALYPPLISTSGSNTTTTAAATTAPVTATTKSAPSTHWPPPPPSTFIPPRGPPSPLDLSAPAAAAASAHNNEEEQLQAQILGEIEAAAAADTTTPAEKEAIPSPFPLPLRSTLPRKGVKSGGVLKDRRKKKKGHVRFGGTETLTFAKDR</sequence>